<keyword evidence="2" id="KW-0238">DNA-binding</keyword>
<evidence type="ECO:0000313" key="6">
    <source>
        <dbReference type="Proteomes" id="UP000707535"/>
    </source>
</evidence>
<keyword evidence="1" id="KW-0805">Transcription regulation</keyword>
<accession>A0A921FDB6</accession>
<dbReference type="InterPro" id="IPR013096">
    <property type="entry name" value="Cupin_2"/>
</dbReference>
<dbReference type="Pfam" id="PF07883">
    <property type="entry name" value="Cupin_2"/>
    <property type="match status" value="1"/>
</dbReference>
<dbReference type="AlphaFoldDB" id="A0A921FDB6"/>
<dbReference type="PANTHER" id="PTHR43280">
    <property type="entry name" value="ARAC-FAMILY TRANSCRIPTIONAL REGULATOR"/>
    <property type="match status" value="1"/>
</dbReference>
<dbReference type="PROSITE" id="PS01124">
    <property type="entry name" value="HTH_ARAC_FAMILY_2"/>
    <property type="match status" value="1"/>
</dbReference>
<dbReference type="Gene3D" id="1.10.10.60">
    <property type="entry name" value="Homeodomain-like"/>
    <property type="match status" value="2"/>
</dbReference>
<dbReference type="Gene3D" id="2.60.120.10">
    <property type="entry name" value="Jelly Rolls"/>
    <property type="match status" value="1"/>
</dbReference>
<dbReference type="GO" id="GO:0043565">
    <property type="term" value="F:sequence-specific DNA binding"/>
    <property type="evidence" value="ECO:0007669"/>
    <property type="project" value="InterPro"/>
</dbReference>
<dbReference type="Proteomes" id="UP000707535">
    <property type="component" value="Unassembled WGS sequence"/>
</dbReference>
<dbReference type="EMBL" id="DYXG01000125">
    <property type="protein sequence ID" value="HJE98388.1"/>
    <property type="molecule type" value="Genomic_DNA"/>
</dbReference>
<reference evidence="5" key="2">
    <citation type="submission" date="2021-09" db="EMBL/GenBank/DDBJ databases">
        <authorList>
            <person name="Gilroy R."/>
        </authorList>
    </citation>
    <scope>NUCLEOTIDE SEQUENCE</scope>
    <source>
        <strain evidence="5">CHK174-6876</strain>
    </source>
</reference>
<comment type="caution">
    <text evidence="5">The sequence shown here is derived from an EMBL/GenBank/DDBJ whole genome shotgun (WGS) entry which is preliminary data.</text>
</comment>
<keyword evidence="3" id="KW-0804">Transcription</keyword>
<evidence type="ECO:0000256" key="3">
    <source>
        <dbReference type="ARBA" id="ARBA00023163"/>
    </source>
</evidence>
<proteinExistence type="predicted"/>
<evidence type="ECO:0000313" key="5">
    <source>
        <dbReference type="EMBL" id="HJE98388.1"/>
    </source>
</evidence>
<dbReference type="InterPro" id="IPR018060">
    <property type="entry name" value="HTH_AraC"/>
</dbReference>
<feature type="domain" description="HTH araC/xylS-type" evidence="4">
    <location>
        <begin position="186"/>
        <end position="284"/>
    </location>
</feature>
<dbReference type="CDD" id="cd02208">
    <property type="entry name" value="cupin_RmlC-like"/>
    <property type="match status" value="1"/>
</dbReference>
<dbReference type="SMART" id="SM00342">
    <property type="entry name" value="HTH_ARAC"/>
    <property type="match status" value="1"/>
</dbReference>
<dbReference type="InterPro" id="IPR009057">
    <property type="entry name" value="Homeodomain-like_sf"/>
</dbReference>
<evidence type="ECO:0000256" key="1">
    <source>
        <dbReference type="ARBA" id="ARBA00023015"/>
    </source>
</evidence>
<dbReference type="PANTHER" id="PTHR43280:SF2">
    <property type="entry name" value="HTH-TYPE TRANSCRIPTIONAL REGULATOR EXSA"/>
    <property type="match status" value="1"/>
</dbReference>
<protein>
    <submittedName>
        <fullName evidence="5">AraC family transcriptional regulator</fullName>
    </submittedName>
</protein>
<name>A0A921FDB6_9LACO</name>
<sequence>MNINIMENPQPQHELIQSNYGLPFKSFTFRGIDSDKKIPLHWHNHIELLFCLEGSLSVVVSGQTFLLHENEMILINTNTIHASFSPTVNHVLCIQFPLEWLCTQIGQGYGQKWLIKLNSSNEITAYDQPLIDKLLKITAVTERQNHNVMKKLELHGQIFLLLKMLMSYTIPVTKNTTEDPAFLFGTEMVSYINAHFQNKLSLQDISRHFGYSSEYCSRNFKKVLGINFKELLTSTRLNYAYDKIINSNDNLEEIALEAGFNTYRNMYNSFVKSYHTAPSQLREKKKFE</sequence>
<reference evidence="5" key="1">
    <citation type="journal article" date="2021" name="PeerJ">
        <title>Extensive microbial diversity within the chicken gut microbiome revealed by metagenomics and culture.</title>
        <authorList>
            <person name="Gilroy R."/>
            <person name="Ravi A."/>
            <person name="Getino M."/>
            <person name="Pursley I."/>
            <person name="Horton D.L."/>
            <person name="Alikhan N.F."/>
            <person name="Baker D."/>
            <person name="Gharbi K."/>
            <person name="Hall N."/>
            <person name="Watson M."/>
            <person name="Adriaenssens E.M."/>
            <person name="Foster-Nyarko E."/>
            <person name="Jarju S."/>
            <person name="Secka A."/>
            <person name="Antonio M."/>
            <person name="Oren A."/>
            <person name="Chaudhuri R.R."/>
            <person name="La Ragione R."/>
            <person name="Hildebrand F."/>
            <person name="Pallen M.J."/>
        </authorList>
    </citation>
    <scope>NUCLEOTIDE SEQUENCE</scope>
    <source>
        <strain evidence="5">CHK174-6876</strain>
    </source>
</reference>
<evidence type="ECO:0000259" key="4">
    <source>
        <dbReference type="PROSITE" id="PS01124"/>
    </source>
</evidence>
<dbReference type="SUPFAM" id="SSF46689">
    <property type="entry name" value="Homeodomain-like"/>
    <property type="match status" value="2"/>
</dbReference>
<gene>
    <name evidence="5" type="ORF">K8V00_12300</name>
</gene>
<evidence type="ECO:0000256" key="2">
    <source>
        <dbReference type="ARBA" id="ARBA00023125"/>
    </source>
</evidence>
<dbReference type="InterPro" id="IPR011051">
    <property type="entry name" value="RmlC_Cupin_sf"/>
</dbReference>
<organism evidence="5 6">
    <name type="scientific">Ligilactobacillus acidipiscis</name>
    <dbReference type="NCBI Taxonomy" id="89059"/>
    <lineage>
        <taxon>Bacteria</taxon>
        <taxon>Bacillati</taxon>
        <taxon>Bacillota</taxon>
        <taxon>Bacilli</taxon>
        <taxon>Lactobacillales</taxon>
        <taxon>Lactobacillaceae</taxon>
        <taxon>Ligilactobacillus</taxon>
    </lineage>
</organism>
<dbReference type="GO" id="GO:0003700">
    <property type="term" value="F:DNA-binding transcription factor activity"/>
    <property type="evidence" value="ECO:0007669"/>
    <property type="project" value="InterPro"/>
</dbReference>
<dbReference type="Pfam" id="PF12833">
    <property type="entry name" value="HTH_18"/>
    <property type="match status" value="1"/>
</dbReference>
<dbReference type="SUPFAM" id="SSF51182">
    <property type="entry name" value="RmlC-like cupins"/>
    <property type="match status" value="1"/>
</dbReference>
<dbReference type="InterPro" id="IPR014710">
    <property type="entry name" value="RmlC-like_jellyroll"/>
</dbReference>